<dbReference type="EMBL" id="BART01022089">
    <property type="protein sequence ID" value="GAG92203.1"/>
    <property type="molecule type" value="Genomic_DNA"/>
</dbReference>
<name>X1C730_9ZZZZ</name>
<reference evidence="1" key="1">
    <citation type="journal article" date="2014" name="Front. Microbiol.">
        <title>High frequency of phylogenetically diverse reductive dehalogenase-homologous genes in deep subseafloor sedimentary metagenomes.</title>
        <authorList>
            <person name="Kawai M."/>
            <person name="Futagami T."/>
            <person name="Toyoda A."/>
            <person name="Takaki Y."/>
            <person name="Nishi S."/>
            <person name="Hori S."/>
            <person name="Arai W."/>
            <person name="Tsubouchi T."/>
            <person name="Morono Y."/>
            <person name="Uchiyama I."/>
            <person name="Ito T."/>
            <person name="Fujiyama A."/>
            <person name="Inagaki F."/>
            <person name="Takami H."/>
        </authorList>
    </citation>
    <scope>NUCLEOTIDE SEQUENCE</scope>
    <source>
        <strain evidence="1">Expedition CK06-06</strain>
    </source>
</reference>
<feature type="non-terminal residue" evidence="1">
    <location>
        <position position="196"/>
    </location>
</feature>
<protein>
    <recommendedName>
        <fullName evidence="2">Response regulatory domain-containing protein</fullName>
    </recommendedName>
</protein>
<organism evidence="1">
    <name type="scientific">marine sediment metagenome</name>
    <dbReference type="NCBI Taxonomy" id="412755"/>
    <lineage>
        <taxon>unclassified sequences</taxon>
        <taxon>metagenomes</taxon>
        <taxon>ecological metagenomes</taxon>
    </lineage>
</organism>
<evidence type="ECO:0008006" key="2">
    <source>
        <dbReference type="Google" id="ProtNLM"/>
    </source>
</evidence>
<gene>
    <name evidence="1" type="ORF">S01H4_40541</name>
</gene>
<dbReference type="SUPFAM" id="SSF52172">
    <property type="entry name" value="CheY-like"/>
    <property type="match status" value="1"/>
</dbReference>
<evidence type="ECO:0000313" key="1">
    <source>
        <dbReference type="EMBL" id="GAG92203.1"/>
    </source>
</evidence>
<comment type="caution">
    <text evidence="1">The sequence shown here is derived from an EMBL/GenBank/DDBJ whole genome shotgun (WGS) entry which is preliminary data.</text>
</comment>
<dbReference type="AlphaFoldDB" id="X1C730"/>
<dbReference type="Gene3D" id="3.40.50.2300">
    <property type="match status" value="1"/>
</dbReference>
<accession>X1C730</accession>
<sequence length="196" mass="22954">MPKKVLIASESTFRRSFLSEMLTFHKEIVIVDNVRNDTEAIDVIRKKNPDVLILDIEIENKDWYIQFYPVVKFTPIKTIVLTDVNPKDIDGFDVPIILKSYDYITKPNGIWKEELPKIKEALLSKILMADIPKIHKIDSKARLMNKNVFIQQSQKLRTKESNRSSQIEETTIKSNFVPTIEPRLEEYFLEFTSTTY</sequence>
<dbReference type="InterPro" id="IPR011006">
    <property type="entry name" value="CheY-like_superfamily"/>
</dbReference>
<proteinExistence type="predicted"/>